<comment type="similarity">
    <text evidence="2 9">Belongs to the SWEET sugar transporter family.</text>
</comment>
<keyword evidence="4 9" id="KW-0762">Sugar transport</keyword>
<feature type="transmembrane region" description="Helical" evidence="9">
    <location>
        <begin position="99"/>
        <end position="120"/>
    </location>
</feature>
<evidence type="ECO:0000256" key="6">
    <source>
        <dbReference type="ARBA" id="ARBA00022737"/>
    </source>
</evidence>
<evidence type="ECO:0000313" key="11">
    <source>
        <dbReference type="Proteomes" id="UP000237105"/>
    </source>
</evidence>
<dbReference type="FunFam" id="1.20.1280.290:FF:000001">
    <property type="entry name" value="Bidirectional sugar transporter SWEET"/>
    <property type="match status" value="1"/>
</dbReference>
<evidence type="ECO:0000256" key="3">
    <source>
        <dbReference type="ARBA" id="ARBA00022448"/>
    </source>
</evidence>
<keyword evidence="6" id="KW-0677">Repeat</keyword>
<dbReference type="FunFam" id="1.20.1280.290:FF:000002">
    <property type="entry name" value="Bidirectional sugar transporter SWEET"/>
    <property type="match status" value="1"/>
</dbReference>
<reference evidence="11" key="1">
    <citation type="submission" date="2016-06" db="EMBL/GenBank/DDBJ databases">
        <title>Parallel loss of symbiosis genes in relatives of nitrogen-fixing non-legume Parasponia.</title>
        <authorList>
            <person name="Van Velzen R."/>
            <person name="Holmer R."/>
            <person name="Bu F."/>
            <person name="Rutten L."/>
            <person name="Van Zeijl A."/>
            <person name="Liu W."/>
            <person name="Santuari L."/>
            <person name="Cao Q."/>
            <person name="Sharma T."/>
            <person name="Shen D."/>
            <person name="Roswanjaya Y."/>
            <person name="Wardhani T."/>
            <person name="Kalhor M.S."/>
            <person name="Jansen J."/>
            <person name="Van den Hoogen J."/>
            <person name="Gungor B."/>
            <person name="Hartog M."/>
            <person name="Hontelez J."/>
            <person name="Verver J."/>
            <person name="Yang W.-C."/>
            <person name="Schijlen E."/>
            <person name="Repin R."/>
            <person name="Schilthuizen M."/>
            <person name="Schranz E."/>
            <person name="Heidstra R."/>
            <person name="Miyata K."/>
            <person name="Fedorova E."/>
            <person name="Kohlen W."/>
            <person name="Bisseling T."/>
            <person name="Smit S."/>
            <person name="Geurts R."/>
        </authorList>
    </citation>
    <scope>NUCLEOTIDE SEQUENCE [LARGE SCALE GENOMIC DNA]</scope>
    <source>
        <strain evidence="11">cv. WU1-14</strain>
    </source>
</reference>
<evidence type="ECO:0000256" key="7">
    <source>
        <dbReference type="ARBA" id="ARBA00022989"/>
    </source>
</evidence>
<dbReference type="PANTHER" id="PTHR10791:SF120">
    <property type="entry name" value="BIDIRECTIONAL SUGAR TRANSPORTER SWEET17"/>
    <property type="match status" value="1"/>
</dbReference>
<protein>
    <recommendedName>
        <fullName evidence="9">Bidirectional sugar transporter SWEET</fullName>
    </recommendedName>
</protein>
<evidence type="ECO:0000313" key="10">
    <source>
        <dbReference type="EMBL" id="PON62024.1"/>
    </source>
</evidence>
<accession>A0A2P5CLV1</accession>
<dbReference type="GO" id="GO:0051119">
    <property type="term" value="F:sugar transmembrane transporter activity"/>
    <property type="evidence" value="ECO:0007669"/>
    <property type="project" value="InterPro"/>
</dbReference>
<dbReference type="OrthoDB" id="409725at2759"/>
<name>A0A2P5CLV1_PARAD</name>
<dbReference type="Pfam" id="PF03083">
    <property type="entry name" value="MtN3_slv"/>
    <property type="match status" value="2"/>
</dbReference>
<gene>
    <name evidence="10" type="ORF">PanWU01x14_142260</name>
</gene>
<keyword evidence="7 9" id="KW-1133">Transmembrane helix</keyword>
<feature type="transmembrane region" description="Helical" evidence="9">
    <location>
        <begin position="159"/>
        <end position="179"/>
    </location>
</feature>
<dbReference type="EMBL" id="JXTB01000117">
    <property type="protein sequence ID" value="PON62024.1"/>
    <property type="molecule type" value="Genomic_DNA"/>
</dbReference>
<keyword evidence="5 9" id="KW-0812">Transmembrane</keyword>
<comment type="caution">
    <text evidence="10">The sequence shown here is derived from an EMBL/GenBank/DDBJ whole genome shotgun (WGS) entry which is preliminary data.</text>
</comment>
<evidence type="ECO:0000256" key="9">
    <source>
        <dbReference type="RuleBase" id="RU910715"/>
    </source>
</evidence>
<comment type="function">
    <text evidence="9">Mediates both low-affinity uptake and efflux of sugar across the membrane.</text>
</comment>
<evidence type="ECO:0000256" key="8">
    <source>
        <dbReference type="ARBA" id="ARBA00023136"/>
    </source>
</evidence>
<proteinExistence type="inferred from homology"/>
<dbReference type="STRING" id="3476.A0A2P5CLV1"/>
<dbReference type="InterPro" id="IPR004316">
    <property type="entry name" value="SWEET_rpt"/>
</dbReference>
<dbReference type="GO" id="GO:0012505">
    <property type="term" value="C:endomembrane system"/>
    <property type="evidence" value="ECO:0007669"/>
    <property type="project" value="UniProtKB-SubCell"/>
</dbReference>
<evidence type="ECO:0000256" key="5">
    <source>
        <dbReference type="ARBA" id="ARBA00022692"/>
    </source>
</evidence>
<feature type="transmembrane region" description="Helical" evidence="9">
    <location>
        <begin position="6"/>
        <end position="30"/>
    </location>
</feature>
<comment type="subcellular location">
    <subcellularLocation>
        <location evidence="9">Cell membrane</location>
        <topology evidence="9">Multi-pass membrane protein</topology>
    </subcellularLocation>
    <subcellularLocation>
        <location evidence="1">Endomembrane system</location>
        <topology evidence="1">Multi-pass membrane protein</topology>
    </subcellularLocation>
</comment>
<dbReference type="Proteomes" id="UP000237105">
    <property type="component" value="Unassembled WGS sequence"/>
</dbReference>
<sequence length="242" mass="26352">MEGLSFFVGVIGNIISVLMFLSPAGTFWRIVKRRSTEDFESFPYICTLLSSSLWTYYGITKPGGLLVATVNGFGIVVEAIFVSLFLLYAPAKIRVKTAILVGILDVGFLAAAILVTRLALEGDVRIDAIGFLGAGLNIIMYGSPLAAMKTVVTSKSVEYMPFFLSFFLFLNGGIWTLYASLVRDYFLGIPNGIGLLLGIAQLILYAIYRNAMPSININLVSDSDGLLEQGWQRESLITSSSN</sequence>
<dbReference type="Gene3D" id="1.20.1280.290">
    <property type="match status" value="2"/>
</dbReference>
<evidence type="ECO:0000256" key="2">
    <source>
        <dbReference type="ARBA" id="ARBA00007809"/>
    </source>
</evidence>
<dbReference type="GO" id="GO:0005886">
    <property type="term" value="C:plasma membrane"/>
    <property type="evidence" value="ECO:0007669"/>
    <property type="project" value="UniProtKB-SubCell"/>
</dbReference>
<evidence type="ECO:0000256" key="4">
    <source>
        <dbReference type="ARBA" id="ARBA00022597"/>
    </source>
</evidence>
<keyword evidence="11" id="KW-1185">Reference proteome</keyword>
<dbReference type="GO" id="GO:0051260">
    <property type="term" value="P:protein homooligomerization"/>
    <property type="evidence" value="ECO:0007669"/>
    <property type="project" value="UniProtKB-ARBA"/>
</dbReference>
<dbReference type="AlphaFoldDB" id="A0A2P5CLV1"/>
<evidence type="ECO:0000256" key="1">
    <source>
        <dbReference type="ARBA" id="ARBA00004127"/>
    </source>
</evidence>
<keyword evidence="8 9" id="KW-0472">Membrane</keyword>
<feature type="transmembrane region" description="Helical" evidence="9">
    <location>
        <begin position="65"/>
        <end position="87"/>
    </location>
</feature>
<organism evidence="10 11">
    <name type="scientific">Parasponia andersonii</name>
    <name type="common">Sponia andersonii</name>
    <dbReference type="NCBI Taxonomy" id="3476"/>
    <lineage>
        <taxon>Eukaryota</taxon>
        <taxon>Viridiplantae</taxon>
        <taxon>Streptophyta</taxon>
        <taxon>Embryophyta</taxon>
        <taxon>Tracheophyta</taxon>
        <taxon>Spermatophyta</taxon>
        <taxon>Magnoliopsida</taxon>
        <taxon>eudicotyledons</taxon>
        <taxon>Gunneridae</taxon>
        <taxon>Pentapetalae</taxon>
        <taxon>rosids</taxon>
        <taxon>fabids</taxon>
        <taxon>Rosales</taxon>
        <taxon>Cannabaceae</taxon>
        <taxon>Parasponia</taxon>
    </lineage>
</organism>
<feature type="transmembrane region" description="Helical" evidence="9">
    <location>
        <begin position="42"/>
        <end position="59"/>
    </location>
</feature>
<keyword evidence="3 9" id="KW-0813">Transport</keyword>
<dbReference type="PANTHER" id="PTHR10791">
    <property type="entry name" value="RAG1-ACTIVATING PROTEIN 1"/>
    <property type="match status" value="1"/>
</dbReference>
<feature type="transmembrane region" description="Helical" evidence="9">
    <location>
        <begin position="185"/>
        <end position="208"/>
    </location>
</feature>
<feature type="transmembrane region" description="Helical" evidence="9">
    <location>
        <begin position="126"/>
        <end position="147"/>
    </location>
</feature>
<dbReference type="InterPro" id="IPR047664">
    <property type="entry name" value="SWEET"/>
</dbReference>